<reference evidence="2" key="2">
    <citation type="submission" date="2020-09" db="EMBL/GenBank/DDBJ databases">
        <authorList>
            <person name="Sun Q."/>
            <person name="Ohkuma M."/>
        </authorList>
    </citation>
    <scope>NUCLEOTIDE SEQUENCE</scope>
    <source>
        <strain evidence="2">JCM 4346</strain>
    </source>
</reference>
<proteinExistence type="predicted"/>
<evidence type="ECO:0000256" key="1">
    <source>
        <dbReference type="SAM" id="MobiDB-lite"/>
    </source>
</evidence>
<accession>A0A918FFG9</accession>
<dbReference type="AlphaFoldDB" id="A0A918FFG9"/>
<sequence>MKGDVPDDARVMGKCPQGSVYRAGTHPLAPEHRGQHLGAPTHRGAPGAGRRGSRHHAILMVLRAYA</sequence>
<evidence type="ECO:0000313" key="2">
    <source>
        <dbReference type="EMBL" id="GGR34773.1"/>
    </source>
</evidence>
<reference evidence="2" key="1">
    <citation type="journal article" date="2014" name="Int. J. Syst. Evol. Microbiol.">
        <title>Complete genome sequence of Corynebacterium casei LMG S-19264T (=DSM 44701T), isolated from a smear-ripened cheese.</title>
        <authorList>
            <consortium name="US DOE Joint Genome Institute (JGI-PGF)"/>
            <person name="Walter F."/>
            <person name="Albersmeier A."/>
            <person name="Kalinowski J."/>
            <person name="Ruckert C."/>
        </authorList>
    </citation>
    <scope>NUCLEOTIDE SEQUENCE</scope>
    <source>
        <strain evidence="2">JCM 4346</strain>
    </source>
</reference>
<dbReference type="EMBL" id="BMSX01000015">
    <property type="protein sequence ID" value="GGR34773.1"/>
    <property type="molecule type" value="Genomic_DNA"/>
</dbReference>
<feature type="region of interest" description="Disordered" evidence="1">
    <location>
        <begin position="1"/>
        <end position="54"/>
    </location>
</feature>
<feature type="compositionally biased region" description="Basic and acidic residues" evidence="1">
    <location>
        <begin position="1"/>
        <end position="11"/>
    </location>
</feature>
<comment type="caution">
    <text evidence="2">The sequence shown here is derived from an EMBL/GenBank/DDBJ whole genome shotgun (WGS) entry which is preliminary data.</text>
</comment>
<keyword evidence="3" id="KW-1185">Reference proteome</keyword>
<gene>
    <name evidence="2" type="ORF">GCM10010251_58720</name>
</gene>
<name>A0A918FFG9_9ACTN</name>
<dbReference type="Proteomes" id="UP000658320">
    <property type="component" value="Unassembled WGS sequence"/>
</dbReference>
<protein>
    <submittedName>
        <fullName evidence="2">Uncharacterized protein</fullName>
    </submittedName>
</protein>
<evidence type="ECO:0000313" key="3">
    <source>
        <dbReference type="Proteomes" id="UP000658320"/>
    </source>
</evidence>
<organism evidence="2 3">
    <name type="scientific">Streptomyces aurantiogriseus</name>
    <dbReference type="NCBI Taxonomy" id="66870"/>
    <lineage>
        <taxon>Bacteria</taxon>
        <taxon>Bacillati</taxon>
        <taxon>Actinomycetota</taxon>
        <taxon>Actinomycetes</taxon>
        <taxon>Kitasatosporales</taxon>
        <taxon>Streptomycetaceae</taxon>
        <taxon>Streptomyces</taxon>
    </lineage>
</organism>